<reference evidence="3" key="1">
    <citation type="submission" date="2017-03" db="EMBL/GenBank/DDBJ databases">
        <title>Phytopthora megakarya and P. palmivora, two closely related causual agents of cacao black pod achieved similar genome size and gene model numbers by different mechanisms.</title>
        <authorList>
            <person name="Ali S."/>
            <person name="Shao J."/>
            <person name="Larry D.J."/>
            <person name="Kronmiller B."/>
            <person name="Shen D."/>
            <person name="Strem M.D."/>
            <person name="Melnick R.L."/>
            <person name="Guiltinan M.J."/>
            <person name="Tyler B.M."/>
            <person name="Meinhardt L.W."/>
            <person name="Bailey B.A."/>
        </authorList>
    </citation>
    <scope>NUCLEOTIDE SEQUENCE [LARGE SCALE GENOMIC DNA]</scope>
    <source>
        <strain evidence="3">zdho120</strain>
    </source>
</reference>
<protein>
    <recommendedName>
        <fullName evidence="4">Auto-transporter adhesin head GIN domain-containing protein</fullName>
    </recommendedName>
</protein>
<evidence type="ECO:0008006" key="4">
    <source>
        <dbReference type="Google" id="ProtNLM"/>
    </source>
</evidence>
<sequence length="221" mass="22925">MNVNTCLALLLAAASLTATATADFTISSSRATKTATAKNAQYVKQWTLKAGAKTNVIDSIDLSLAGNAYVSYMEDLPGDVLGYVNVSGDSRDVVDAVTVSKDVSNELTNGIGNMLDINTNGGELNVVLANRAASGYLLTEIFLGDPATVHELKSQRSAQVVVEKGVLVTSNNHAEVEIDATGSSAVFVSDKEAAVSVRLLSFEAKGKGSIEYSVGSIAAST</sequence>
<dbReference type="OrthoDB" id="116847at2759"/>
<keyword evidence="1" id="KW-0732">Signal</keyword>
<evidence type="ECO:0000313" key="2">
    <source>
        <dbReference type="EMBL" id="OWY98834.1"/>
    </source>
</evidence>
<dbReference type="AlphaFoldDB" id="A0A225V0U3"/>
<gene>
    <name evidence="2" type="ORF">PHMEG_00030297</name>
</gene>
<evidence type="ECO:0000313" key="3">
    <source>
        <dbReference type="Proteomes" id="UP000198211"/>
    </source>
</evidence>
<feature type="signal peptide" evidence="1">
    <location>
        <begin position="1"/>
        <end position="22"/>
    </location>
</feature>
<name>A0A225V0U3_9STRA</name>
<feature type="non-terminal residue" evidence="2">
    <location>
        <position position="221"/>
    </location>
</feature>
<evidence type="ECO:0000256" key="1">
    <source>
        <dbReference type="SAM" id="SignalP"/>
    </source>
</evidence>
<keyword evidence="3" id="KW-1185">Reference proteome</keyword>
<comment type="caution">
    <text evidence="2">The sequence shown here is derived from an EMBL/GenBank/DDBJ whole genome shotgun (WGS) entry which is preliminary data.</text>
</comment>
<dbReference type="PANTHER" id="PTHR39200">
    <property type="entry name" value="HYPOTHETICAL EXPORTED PROTEIN"/>
    <property type="match status" value="1"/>
</dbReference>
<dbReference type="EMBL" id="NBNE01009026">
    <property type="protein sequence ID" value="OWY98834.1"/>
    <property type="molecule type" value="Genomic_DNA"/>
</dbReference>
<accession>A0A225V0U3</accession>
<feature type="chain" id="PRO_5012126772" description="Auto-transporter adhesin head GIN domain-containing protein" evidence="1">
    <location>
        <begin position="23"/>
        <end position="221"/>
    </location>
</feature>
<dbReference type="Proteomes" id="UP000198211">
    <property type="component" value="Unassembled WGS sequence"/>
</dbReference>
<proteinExistence type="predicted"/>
<dbReference type="PANTHER" id="PTHR39200:SF1">
    <property type="entry name" value="AUTO-TRANSPORTER ADHESIN HEAD GIN DOMAIN-CONTAINING PROTEIN-RELATED"/>
    <property type="match status" value="1"/>
</dbReference>
<organism evidence="2 3">
    <name type="scientific">Phytophthora megakarya</name>
    <dbReference type="NCBI Taxonomy" id="4795"/>
    <lineage>
        <taxon>Eukaryota</taxon>
        <taxon>Sar</taxon>
        <taxon>Stramenopiles</taxon>
        <taxon>Oomycota</taxon>
        <taxon>Peronosporomycetes</taxon>
        <taxon>Peronosporales</taxon>
        <taxon>Peronosporaceae</taxon>
        <taxon>Phytophthora</taxon>
    </lineage>
</organism>